<evidence type="ECO:0000313" key="3">
    <source>
        <dbReference type="Proteomes" id="UP001519295"/>
    </source>
</evidence>
<dbReference type="Gene3D" id="1.20.58.220">
    <property type="entry name" value="Phosphate transport system protein phou homolog 2, domain 2"/>
    <property type="match status" value="1"/>
</dbReference>
<sequence length="64" mass="7334">MADQFTEMCRLAVGLARSVQDAITNPDQAQAEQRERDDDRVDQLHRALLEALHDLILQRRFGVS</sequence>
<protein>
    <submittedName>
        <fullName evidence="2">Phosphate uptake regulator</fullName>
    </submittedName>
</protein>
<accession>A0ABS4W7G7</accession>
<dbReference type="EMBL" id="JAGINU010000004">
    <property type="protein sequence ID" value="MBP2371951.1"/>
    <property type="molecule type" value="Genomic_DNA"/>
</dbReference>
<dbReference type="RefSeq" id="WP_210037003.1">
    <property type="nucleotide sequence ID" value="NZ_JAGINU010000004.1"/>
</dbReference>
<dbReference type="Pfam" id="PF01895">
    <property type="entry name" value="PhoU"/>
    <property type="match status" value="1"/>
</dbReference>
<dbReference type="Proteomes" id="UP001519295">
    <property type="component" value="Unassembled WGS sequence"/>
</dbReference>
<dbReference type="SUPFAM" id="SSF109755">
    <property type="entry name" value="PhoU-like"/>
    <property type="match status" value="1"/>
</dbReference>
<gene>
    <name evidence="2" type="ORF">JOF36_007724</name>
</gene>
<organism evidence="2 3">
    <name type="scientific">Pseudonocardia parietis</name>
    <dbReference type="NCBI Taxonomy" id="570936"/>
    <lineage>
        <taxon>Bacteria</taxon>
        <taxon>Bacillati</taxon>
        <taxon>Actinomycetota</taxon>
        <taxon>Actinomycetes</taxon>
        <taxon>Pseudonocardiales</taxon>
        <taxon>Pseudonocardiaceae</taxon>
        <taxon>Pseudonocardia</taxon>
    </lineage>
</organism>
<reference evidence="2 3" key="1">
    <citation type="submission" date="2021-03" db="EMBL/GenBank/DDBJ databases">
        <title>Sequencing the genomes of 1000 actinobacteria strains.</title>
        <authorList>
            <person name="Klenk H.-P."/>
        </authorList>
    </citation>
    <scope>NUCLEOTIDE SEQUENCE [LARGE SCALE GENOMIC DNA]</scope>
    <source>
        <strain evidence="2 3">DSM 45256</strain>
    </source>
</reference>
<keyword evidence="3" id="KW-1185">Reference proteome</keyword>
<dbReference type="InterPro" id="IPR038078">
    <property type="entry name" value="PhoU-like_sf"/>
</dbReference>
<name>A0ABS4W7G7_9PSEU</name>
<evidence type="ECO:0000259" key="1">
    <source>
        <dbReference type="Pfam" id="PF01895"/>
    </source>
</evidence>
<dbReference type="InterPro" id="IPR026022">
    <property type="entry name" value="PhoU_dom"/>
</dbReference>
<comment type="caution">
    <text evidence="2">The sequence shown here is derived from an EMBL/GenBank/DDBJ whole genome shotgun (WGS) entry which is preliminary data.</text>
</comment>
<proteinExistence type="predicted"/>
<feature type="domain" description="PhoU" evidence="1">
    <location>
        <begin position="6"/>
        <end position="59"/>
    </location>
</feature>
<evidence type="ECO:0000313" key="2">
    <source>
        <dbReference type="EMBL" id="MBP2371951.1"/>
    </source>
</evidence>